<dbReference type="EMBL" id="ASHM01006519">
    <property type="protein sequence ID" value="PNY14014.1"/>
    <property type="molecule type" value="Genomic_DNA"/>
</dbReference>
<reference evidence="1 2" key="1">
    <citation type="journal article" date="2014" name="Am. J. Bot.">
        <title>Genome assembly and annotation for red clover (Trifolium pratense; Fabaceae).</title>
        <authorList>
            <person name="Istvanek J."/>
            <person name="Jaros M."/>
            <person name="Krenek A."/>
            <person name="Repkova J."/>
        </authorList>
    </citation>
    <scope>NUCLEOTIDE SEQUENCE [LARGE SCALE GENOMIC DNA]</scope>
    <source>
        <strain evidence="2">cv. Tatra</strain>
        <tissue evidence="1">Young leaves</tissue>
    </source>
</reference>
<protein>
    <submittedName>
        <fullName evidence="1">Uncharacterized protein</fullName>
    </submittedName>
</protein>
<sequence>MAYTTCISTTMVGGCKFNKFGSGYIVEQTLRLQPPYPSPFEILSPSGTTGSSLSASTLWFEPFLQAEALNAFTKLFGSISGGSKVTWNAPGNRTDVWWKHRVVVDGKKNASLGRKMCPAGLKHHRRIIGGWRLVSDEVKKEMWPIAS</sequence>
<gene>
    <name evidence="1" type="ORF">L195_g010683</name>
</gene>
<dbReference type="AlphaFoldDB" id="A0A2K3PFK6"/>
<accession>A0A2K3PFK6</accession>
<dbReference type="Proteomes" id="UP000236291">
    <property type="component" value="Unassembled WGS sequence"/>
</dbReference>
<organism evidence="1 2">
    <name type="scientific">Trifolium pratense</name>
    <name type="common">Red clover</name>
    <dbReference type="NCBI Taxonomy" id="57577"/>
    <lineage>
        <taxon>Eukaryota</taxon>
        <taxon>Viridiplantae</taxon>
        <taxon>Streptophyta</taxon>
        <taxon>Embryophyta</taxon>
        <taxon>Tracheophyta</taxon>
        <taxon>Spermatophyta</taxon>
        <taxon>Magnoliopsida</taxon>
        <taxon>eudicotyledons</taxon>
        <taxon>Gunneridae</taxon>
        <taxon>Pentapetalae</taxon>
        <taxon>rosids</taxon>
        <taxon>fabids</taxon>
        <taxon>Fabales</taxon>
        <taxon>Fabaceae</taxon>
        <taxon>Papilionoideae</taxon>
        <taxon>50 kb inversion clade</taxon>
        <taxon>NPAAA clade</taxon>
        <taxon>Hologalegina</taxon>
        <taxon>IRL clade</taxon>
        <taxon>Trifolieae</taxon>
        <taxon>Trifolium</taxon>
    </lineage>
</organism>
<name>A0A2K3PFK6_TRIPR</name>
<comment type="caution">
    <text evidence="1">The sequence shown here is derived from an EMBL/GenBank/DDBJ whole genome shotgun (WGS) entry which is preliminary data.</text>
</comment>
<evidence type="ECO:0000313" key="2">
    <source>
        <dbReference type="Proteomes" id="UP000236291"/>
    </source>
</evidence>
<evidence type="ECO:0000313" key="1">
    <source>
        <dbReference type="EMBL" id="PNY14014.1"/>
    </source>
</evidence>
<proteinExistence type="predicted"/>
<reference evidence="1 2" key="2">
    <citation type="journal article" date="2017" name="Front. Plant Sci.">
        <title>Gene Classification and Mining of Molecular Markers Useful in Red Clover (Trifolium pratense) Breeding.</title>
        <authorList>
            <person name="Istvanek J."/>
            <person name="Dluhosova J."/>
            <person name="Dluhos P."/>
            <person name="Patkova L."/>
            <person name="Nedelnik J."/>
            <person name="Repkova J."/>
        </authorList>
    </citation>
    <scope>NUCLEOTIDE SEQUENCE [LARGE SCALE GENOMIC DNA]</scope>
    <source>
        <strain evidence="2">cv. Tatra</strain>
        <tissue evidence="1">Young leaves</tissue>
    </source>
</reference>